<gene>
    <name evidence="2" type="ORF">AACH10_11130</name>
</gene>
<evidence type="ECO:0000313" key="2">
    <source>
        <dbReference type="EMBL" id="MEK8050790.1"/>
    </source>
</evidence>
<comment type="caution">
    <text evidence="2">The sequence shown here is derived from an EMBL/GenBank/DDBJ whole genome shotgun (WGS) entry which is preliminary data.</text>
</comment>
<name>A0ABU9CJZ8_9BURK</name>
<accession>A0ABU9CJZ8</accession>
<dbReference type="CDD" id="cd12109">
    <property type="entry name" value="Hr_FBXL5"/>
    <property type="match status" value="1"/>
</dbReference>
<dbReference type="InterPro" id="IPR045808">
    <property type="entry name" value="Hr_FBXL5"/>
</dbReference>
<feature type="domain" description="Hemerythrin-like" evidence="1">
    <location>
        <begin position="22"/>
        <end position="143"/>
    </location>
</feature>
<evidence type="ECO:0000313" key="3">
    <source>
        <dbReference type="Proteomes" id="UP001365405"/>
    </source>
</evidence>
<keyword evidence="3" id="KW-1185">Reference proteome</keyword>
<protein>
    <submittedName>
        <fullName evidence="2">Hemerythrin domain-containing protein</fullName>
    </submittedName>
</protein>
<evidence type="ECO:0000259" key="1">
    <source>
        <dbReference type="Pfam" id="PF01814"/>
    </source>
</evidence>
<proteinExistence type="predicted"/>
<dbReference type="Gene3D" id="1.20.120.520">
    <property type="entry name" value="nmb1532 protein domain like"/>
    <property type="match status" value="1"/>
</dbReference>
<sequence length="240" mass="25917">MNLSDATQLLRAEALTRYDIYRWIHKALRARMCRVLVAVGGIDVSDGPATARALDQLDALLAVCRGHLQHENDFVHAALEAAQPGSSADAADEHVDHETHIAALAAASAALRREPAADGALRLYHALALFVSENLVHMHMEETEHNAVLWRHCTDAQIQAVEQRLMASLPPAELADTLPWMSLGLNATERAQLLGGLQQAVPAPVFETMLDSAMAPLTEPQRTALARALGRAPVPGLVMC</sequence>
<dbReference type="Pfam" id="PF01814">
    <property type="entry name" value="Hemerythrin"/>
    <property type="match status" value="1"/>
</dbReference>
<dbReference type="Proteomes" id="UP001365405">
    <property type="component" value="Unassembled WGS sequence"/>
</dbReference>
<dbReference type="EMBL" id="JBBUTH010000005">
    <property type="protein sequence ID" value="MEK8050790.1"/>
    <property type="molecule type" value="Genomic_DNA"/>
</dbReference>
<dbReference type="InterPro" id="IPR012312">
    <property type="entry name" value="Hemerythrin-like"/>
</dbReference>
<reference evidence="2 3" key="1">
    <citation type="submission" date="2024-04" db="EMBL/GenBank/DDBJ databases">
        <title>Novel species of the genus Ideonella isolated from streams.</title>
        <authorList>
            <person name="Lu H."/>
        </authorList>
    </citation>
    <scope>NUCLEOTIDE SEQUENCE [LARGE SCALE GENOMIC DNA]</scope>
    <source>
        <strain evidence="2 3">DXS22W</strain>
    </source>
</reference>
<dbReference type="RefSeq" id="WP_341410482.1">
    <property type="nucleotide sequence ID" value="NZ_JBBUTH010000005.1"/>
</dbReference>
<organism evidence="2 3">
    <name type="scientific">Pseudaquabacterium inlustre</name>
    <dbReference type="NCBI Taxonomy" id="2984192"/>
    <lineage>
        <taxon>Bacteria</taxon>
        <taxon>Pseudomonadati</taxon>
        <taxon>Pseudomonadota</taxon>
        <taxon>Betaproteobacteria</taxon>
        <taxon>Burkholderiales</taxon>
        <taxon>Sphaerotilaceae</taxon>
        <taxon>Pseudaquabacterium</taxon>
    </lineage>
</organism>